<evidence type="ECO:0000256" key="1">
    <source>
        <dbReference type="SAM" id="Phobius"/>
    </source>
</evidence>
<comment type="caution">
    <text evidence="2">The sequence shown here is derived from an EMBL/GenBank/DDBJ whole genome shotgun (WGS) entry which is preliminary data.</text>
</comment>
<sequence>MMIFYNQNRFKGTFLLIIKIVDIVTVNALYHQRSFENPGHIL</sequence>
<reference evidence="2 3" key="1">
    <citation type="journal article" date="2019" name="Front. Microbiol.">
        <title>Ammonia Oxidation by the Arctic Terrestrial Thaumarchaeote Candidatus Nitrosocosmicus arcticus Is Stimulated by Increasing Temperatures.</title>
        <authorList>
            <person name="Alves R.J.E."/>
            <person name="Kerou M."/>
            <person name="Zappe A."/>
            <person name="Bittner R."/>
            <person name="Abby S.S."/>
            <person name="Schmidt H.A."/>
            <person name="Pfeifer K."/>
            <person name="Schleper C."/>
        </authorList>
    </citation>
    <scope>NUCLEOTIDE SEQUENCE [LARGE SCALE GENOMIC DNA]</scope>
    <source>
        <strain evidence="2 3">Kfb</strain>
    </source>
</reference>
<accession>A0A557SVV9</accession>
<name>A0A557SVV9_9ARCH</name>
<keyword evidence="3" id="KW-1185">Reference proteome</keyword>
<evidence type="ECO:0000313" key="3">
    <source>
        <dbReference type="Proteomes" id="UP000315289"/>
    </source>
</evidence>
<keyword evidence="1" id="KW-0812">Transmembrane</keyword>
<gene>
    <name evidence="2" type="ORF">NARC_60125</name>
</gene>
<keyword evidence="1" id="KW-1133">Transmembrane helix</keyword>
<proteinExistence type="predicted"/>
<keyword evidence="1" id="KW-0472">Membrane</keyword>
<dbReference type="Proteomes" id="UP000315289">
    <property type="component" value="Unassembled WGS sequence"/>
</dbReference>
<feature type="transmembrane region" description="Helical" evidence="1">
    <location>
        <begin position="12"/>
        <end position="30"/>
    </location>
</feature>
<dbReference type="EMBL" id="VOAH01000006">
    <property type="protein sequence ID" value="TVP40738.1"/>
    <property type="molecule type" value="Genomic_DNA"/>
</dbReference>
<dbReference type="AlphaFoldDB" id="A0A557SVV9"/>
<evidence type="ECO:0000313" key="2">
    <source>
        <dbReference type="EMBL" id="TVP40738.1"/>
    </source>
</evidence>
<organism evidence="2 3">
    <name type="scientific">Candidatus Nitrosocosmicus arcticus</name>
    <dbReference type="NCBI Taxonomy" id="2035267"/>
    <lineage>
        <taxon>Archaea</taxon>
        <taxon>Nitrososphaerota</taxon>
        <taxon>Nitrososphaeria</taxon>
        <taxon>Nitrososphaerales</taxon>
        <taxon>Nitrososphaeraceae</taxon>
        <taxon>Candidatus Nitrosocosmicus</taxon>
    </lineage>
</organism>
<protein>
    <submittedName>
        <fullName evidence="2">Uncharacterized protein</fullName>
    </submittedName>
</protein>